<accession>A0AAJ6GY73</accession>
<name>A0AAJ6GY73_9XANT</name>
<protein>
    <recommendedName>
        <fullName evidence="3">Leucine-rich repeat domain-containing protein</fullName>
    </recommendedName>
</protein>
<organism evidence="1 2">
    <name type="scientific">Xanthomonas oryzae pv. leersiae</name>
    <dbReference type="NCBI Taxonomy" id="3112258"/>
    <lineage>
        <taxon>Bacteria</taxon>
        <taxon>Pseudomonadati</taxon>
        <taxon>Pseudomonadota</taxon>
        <taxon>Gammaproteobacteria</taxon>
        <taxon>Lysobacterales</taxon>
        <taxon>Lysobacteraceae</taxon>
        <taxon>Xanthomonas</taxon>
    </lineage>
</organism>
<evidence type="ECO:0000313" key="2">
    <source>
        <dbReference type="Proteomes" id="UP001228059"/>
    </source>
</evidence>
<proteinExistence type="predicted"/>
<evidence type="ECO:0008006" key="3">
    <source>
        <dbReference type="Google" id="ProtNLM"/>
    </source>
</evidence>
<sequence>MNSAKFVVMHSRNYDQFFGEDVSPIFFNRPFDERLLEGVRFAQLWTPPDDRLVDFPEIISKMPNLKELSIGPGNIDPRVVSGLSVDDIPRGLERLEIHIGKGVVKWPEDVVLPKLKFLIVGNPMKFKAENFPAVSSIAIYPDKSLLNFKEALRLNLSELYLLSLPLGGELFEFLSGLSLKSLGLSSGRKLISLNGIENIKSINSLKLKNLTSLADISGVSKLSSLDTLDIQYCSKIKNIECIASLDGLQALTIVGCGKIGINRIAGKINNINKVTIGATT</sequence>
<reference evidence="1 2" key="1">
    <citation type="submission" date="2023-05" db="EMBL/GenBank/DDBJ databases">
        <title>Complete Genome Resource of Xanthomonas oryzae pv. leersiae Strain YNJC Isolated From Plateau Japonica Rice in Southwest China.</title>
        <authorList>
            <person name="Aa X."/>
            <person name="Mei L."/>
            <person name="Liu P."/>
            <person name="Yang Y."/>
            <person name="Tang C."/>
            <person name="Zhang F."/>
            <person name="Dong C."/>
            <person name="Wang B."/>
            <person name="Chen X."/>
            <person name="Dai L."/>
        </authorList>
    </citation>
    <scope>NUCLEOTIDE SEQUENCE [LARGE SCALE GENOMIC DNA]</scope>
    <source>
        <strain evidence="1 2">YNJC</strain>
    </source>
</reference>
<evidence type="ECO:0000313" key="1">
    <source>
        <dbReference type="EMBL" id="WIX05826.1"/>
    </source>
</evidence>
<dbReference type="InterPro" id="IPR032675">
    <property type="entry name" value="LRR_dom_sf"/>
</dbReference>
<dbReference type="AlphaFoldDB" id="A0AAJ6GY73"/>
<dbReference type="Gene3D" id="3.80.10.10">
    <property type="entry name" value="Ribonuclease Inhibitor"/>
    <property type="match status" value="1"/>
</dbReference>
<dbReference type="RefSeq" id="WP_131091798.1">
    <property type="nucleotide sequence ID" value="NZ_CP127225.1"/>
</dbReference>
<dbReference type="EMBL" id="CP127225">
    <property type="protein sequence ID" value="WIX05826.1"/>
    <property type="molecule type" value="Genomic_DNA"/>
</dbReference>
<gene>
    <name evidence="1" type="ORF">QN060_16875</name>
</gene>
<dbReference type="SUPFAM" id="SSF52058">
    <property type="entry name" value="L domain-like"/>
    <property type="match status" value="1"/>
</dbReference>
<dbReference type="Proteomes" id="UP001228059">
    <property type="component" value="Chromosome"/>
</dbReference>